<dbReference type="GO" id="GO:0030313">
    <property type="term" value="C:cell envelope"/>
    <property type="evidence" value="ECO:0007669"/>
    <property type="project" value="UniProtKB-SubCell"/>
</dbReference>
<dbReference type="InterPro" id="IPR000914">
    <property type="entry name" value="SBP_5_dom"/>
</dbReference>
<comment type="similarity">
    <text evidence="2">Belongs to the bacterial solute-binding protein 5 family.</text>
</comment>
<dbReference type="CDD" id="cd08512">
    <property type="entry name" value="PBP2_NikA_DppA_OppA_like_7"/>
    <property type="match status" value="1"/>
</dbReference>
<organism evidence="6">
    <name type="scientific">marine sediment metagenome</name>
    <dbReference type="NCBI Taxonomy" id="412755"/>
    <lineage>
        <taxon>unclassified sequences</taxon>
        <taxon>metagenomes</taxon>
        <taxon>ecological metagenomes</taxon>
    </lineage>
</organism>
<gene>
    <name evidence="6" type="ORF">S06H3_02763</name>
</gene>
<evidence type="ECO:0000259" key="5">
    <source>
        <dbReference type="Pfam" id="PF00496"/>
    </source>
</evidence>
<feature type="domain" description="Solute-binding protein family 5" evidence="5">
    <location>
        <begin position="18"/>
        <end position="260"/>
    </location>
</feature>
<protein>
    <recommendedName>
        <fullName evidence="5">Solute-binding protein family 5 domain-containing protein</fullName>
    </recommendedName>
</protein>
<dbReference type="Gene3D" id="3.10.105.10">
    <property type="entry name" value="Dipeptide-binding Protein, Domain 3"/>
    <property type="match status" value="1"/>
</dbReference>
<name>X1J803_9ZZZZ</name>
<accession>X1J803</accession>
<evidence type="ECO:0000256" key="4">
    <source>
        <dbReference type="ARBA" id="ARBA00022729"/>
    </source>
</evidence>
<reference evidence="6" key="1">
    <citation type="journal article" date="2014" name="Front. Microbiol.">
        <title>High frequency of phylogenetically diverse reductive dehalogenase-homologous genes in deep subseafloor sedimentary metagenomes.</title>
        <authorList>
            <person name="Kawai M."/>
            <person name="Futagami T."/>
            <person name="Toyoda A."/>
            <person name="Takaki Y."/>
            <person name="Nishi S."/>
            <person name="Hori S."/>
            <person name="Arai W."/>
            <person name="Tsubouchi T."/>
            <person name="Morono Y."/>
            <person name="Uchiyama I."/>
            <person name="Ito T."/>
            <person name="Fujiyama A."/>
            <person name="Inagaki F."/>
            <person name="Takami H."/>
        </authorList>
    </citation>
    <scope>NUCLEOTIDE SEQUENCE</scope>
    <source>
        <strain evidence="6">Expedition CK06-06</strain>
    </source>
</reference>
<dbReference type="PANTHER" id="PTHR30290:SF10">
    <property type="entry name" value="PERIPLASMIC OLIGOPEPTIDE-BINDING PROTEIN-RELATED"/>
    <property type="match status" value="1"/>
</dbReference>
<sequence>VNPKIAEEHDQEGDMGMAYLTEHSVGSGPYKLVSWERNQKIIFERNEYYWGPKPEMDKLIIVDIPESSSQLLQLKGGTIDLAWNLEQDQIPDVEKTKGLYTISKPQFKLIYFAINGQNPPTDNVLVRRAVKSAIDTEAIMKAIGGGVIELHTFIPKGMFGYYDGEEFPYNPEKAKELLAEAGYPDGFEVTLTVPDFLSTEGTVVKSYLEQVGIKTNLEVIAYTTLLGKYREQGLQMVMARWGADYADPDANAKPFAHCRTTGPEATIKQLAWRNAYANPEMTDMVEKAAFIQDRDEREKVYIDLQKKWQSEGIFKALYQMSIQLGISDRVGNFIVNELTQTPWELITLKD</sequence>
<comment type="caution">
    <text evidence="6">The sequence shown here is derived from an EMBL/GenBank/DDBJ whole genome shotgun (WGS) entry which is preliminary data.</text>
</comment>
<dbReference type="EMBL" id="BARV01000835">
    <property type="protein sequence ID" value="GAH90097.1"/>
    <property type="molecule type" value="Genomic_DNA"/>
</dbReference>
<keyword evidence="3" id="KW-0813">Transport</keyword>
<feature type="non-terminal residue" evidence="6">
    <location>
        <position position="1"/>
    </location>
</feature>
<dbReference type="GO" id="GO:1904680">
    <property type="term" value="F:peptide transmembrane transporter activity"/>
    <property type="evidence" value="ECO:0007669"/>
    <property type="project" value="TreeGrafter"/>
</dbReference>
<dbReference type="SUPFAM" id="SSF53850">
    <property type="entry name" value="Periplasmic binding protein-like II"/>
    <property type="match status" value="1"/>
</dbReference>
<evidence type="ECO:0000313" key="6">
    <source>
        <dbReference type="EMBL" id="GAH90097.1"/>
    </source>
</evidence>
<dbReference type="Gene3D" id="3.40.190.10">
    <property type="entry name" value="Periplasmic binding protein-like II"/>
    <property type="match status" value="1"/>
</dbReference>
<dbReference type="GO" id="GO:0015833">
    <property type="term" value="P:peptide transport"/>
    <property type="evidence" value="ECO:0007669"/>
    <property type="project" value="TreeGrafter"/>
</dbReference>
<dbReference type="PANTHER" id="PTHR30290">
    <property type="entry name" value="PERIPLASMIC BINDING COMPONENT OF ABC TRANSPORTER"/>
    <property type="match status" value="1"/>
</dbReference>
<dbReference type="AlphaFoldDB" id="X1J803"/>
<evidence type="ECO:0000256" key="3">
    <source>
        <dbReference type="ARBA" id="ARBA00022448"/>
    </source>
</evidence>
<evidence type="ECO:0000256" key="2">
    <source>
        <dbReference type="ARBA" id="ARBA00005695"/>
    </source>
</evidence>
<evidence type="ECO:0000256" key="1">
    <source>
        <dbReference type="ARBA" id="ARBA00004196"/>
    </source>
</evidence>
<dbReference type="Gene3D" id="3.90.76.10">
    <property type="entry name" value="Dipeptide-binding Protein, Domain 1"/>
    <property type="match status" value="1"/>
</dbReference>
<dbReference type="Pfam" id="PF00496">
    <property type="entry name" value="SBP_bac_5"/>
    <property type="match status" value="1"/>
</dbReference>
<dbReference type="InterPro" id="IPR039424">
    <property type="entry name" value="SBP_5"/>
</dbReference>
<proteinExistence type="inferred from homology"/>
<comment type="subcellular location">
    <subcellularLocation>
        <location evidence="1">Cell envelope</location>
    </subcellularLocation>
</comment>
<keyword evidence="4" id="KW-0732">Signal</keyword>